<organism evidence="4 5">
    <name type="scientific">Roseivirga spongicola</name>
    <dbReference type="NCBI Taxonomy" id="333140"/>
    <lineage>
        <taxon>Bacteria</taxon>
        <taxon>Pseudomonadati</taxon>
        <taxon>Bacteroidota</taxon>
        <taxon>Cytophagia</taxon>
        <taxon>Cytophagales</taxon>
        <taxon>Roseivirgaceae</taxon>
        <taxon>Roseivirga</taxon>
    </lineage>
</organism>
<comment type="caution">
    <text evidence="4">The sequence shown here is derived from an EMBL/GenBank/DDBJ whole genome shotgun (WGS) entry which is preliminary data.</text>
</comment>
<sequence>MINLLLVDDNFSVRDTLKDFLEFFYNDLNIFMAKNGKEAINLVENNKMDIVISDQMMPDMKGSDFLASVIDKLRADKAWIYIYSGQLTEELRIDFKDYGEVKVIDKFTNPMFFKEIIENYKVAVTN</sequence>
<dbReference type="InterPro" id="IPR011006">
    <property type="entry name" value="CheY-like_superfamily"/>
</dbReference>
<dbReference type="Pfam" id="PF00072">
    <property type="entry name" value="Response_reg"/>
    <property type="match status" value="1"/>
</dbReference>
<reference evidence="4 5" key="1">
    <citation type="submission" date="2016-01" db="EMBL/GenBank/DDBJ databases">
        <title>Genome sequencing of Roseivirga spongicola UST030701-084.</title>
        <authorList>
            <person name="Selvaratnam C."/>
            <person name="Thevarajoo S."/>
            <person name="Goh K.M."/>
            <person name="Ee R."/>
            <person name="Chan K.-G."/>
            <person name="Chong C.S."/>
        </authorList>
    </citation>
    <scope>NUCLEOTIDE SEQUENCE [LARGE SCALE GENOMIC DNA]</scope>
    <source>
        <strain evidence="4 5">UST030701-084</strain>
    </source>
</reference>
<evidence type="ECO:0000313" key="4">
    <source>
        <dbReference type="EMBL" id="KYG73629.1"/>
    </source>
</evidence>
<protein>
    <recommendedName>
        <fullName evidence="3">Response regulatory domain-containing protein</fullName>
    </recommendedName>
</protein>
<dbReference type="EMBL" id="LRPC01000028">
    <property type="protein sequence ID" value="KYG73629.1"/>
    <property type="molecule type" value="Genomic_DNA"/>
</dbReference>
<dbReference type="PANTHER" id="PTHR44591">
    <property type="entry name" value="STRESS RESPONSE REGULATOR PROTEIN 1"/>
    <property type="match status" value="1"/>
</dbReference>
<dbReference type="AlphaFoldDB" id="A0A150X4I3"/>
<accession>A0A150X4I3</accession>
<keyword evidence="1 2" id="KW-0597">Phosphoprotein</keyword>
<gene>
    <name evidence="4" type="ORF">AWW68_13145</name>
</gene>
<dbReference type="SMART" id="SM00448">
    <property type="entry name" value="REC"/>
    <property type="match status" value="1"/>
</dbReference>
<proteinExistence type="predicted"/>
<name>A0A150X4I3_9BACT</name>
<dbReference type="OrthoDB" id="109585at2"/>
<dbReference type="Proteomes" id="UP000075606">
    <property type="component" value="Unassembled WGS sequence"/>
</dbReference>
<keyword evidence="5" id="KW-1185">Reference proteome</keyword>
<dbReference type="PROSITE" id="PS50110">
    <property type="entry name" value="RESPONSE_REGULATORY"/>
    <property type="match status" value="1"/>
</dbReference>
<dbReference type="SUPFAM" id="SSF52172">
    <property type="entry name" value="CheY-like"/>
    <property type="match status" value="1"/>
</dbReference>
<evidence type="ECO:0000313" key="5">
    <source>
        <dbReference type="Proteomes" id="UP000075606"/>
    </source>
</evidence>
<dbReference type="PANTHER" id="PTHR44591:SF3">
    <property type="entry name" value="RESPONSE REGULATORY DOMAIN-CONTAINING PROTEIN"/>
    <property type="match status" value="1"/>
</dbReference>
<feature type="modified residue" description="4-aspartylphosphate" evidence="2">
    <location>
        <position position="54"/>
    </location>
</feature>
<dbReference type="InterPro" id="IPR001789">
    <property type="entry name" value="Sig_transdc_resp-reg_receiver"/>
</dbReference>
<evidence type="ECO:0000259" key="3">
    <source>
        <dbReference type="PROSITE" id="PS50110"/>
    </source>
</evidence>
<evidence type="ECO:0000256" key="1">
    <source>
        <dbReference type="ARBA" id="ARBA00022553"/>
    </source>
</evidence>
<dbReference type="InterPro" id="IPR050595">
    <property type="entry name" value="Bact_response_regulator"/>
</dbReference>
<dbReference type="RefSeq" id="WP_068222184.1">
    <property type="nucleotide sequence ID" value="NZ_CP139724.1"/>
</dbReference>
<dbReference type="STRING" id="333140.AWW68_13145"/>
<feature type="domain" description="Response regulatory" evidence="3">
    <location>
        <begin position="3"/>
        <end position="121"/>
    </location>
</feature>
<dbReference type="GO" id="GO:0000160">
    <property type="term" value="P:phosphorelay signal transduction system"/>
    <property type="evidence" value="ECO:0007669"/>
    <property type="project" value="InterPro"/>
</dbReference>
<evidence type="ECO:0000256" key="2">
    <source>
        <dbReference type="PROSITE-ProRule" id="PRU00169"/>
    </source>
</evidence>
<dbReference type="Gene3D" id="3.40.50.2300">
    <property type="match status" value="1"/>
</dbReference>